<proteinExistence type="predicted"/>
<protein>
    <recommendedName>
        <fullName evidence="1">ZAD domain-containing protein</fullName>
    </recommendedName>
</protein>
<dbReference type="Gene3D" id="3.40.1800.20">
    <property type="match status" value="1"/>
</dbReference>
<organism evidence="2 3">
    <name type="scientific">Timema podura</name>
    <name type="common">Walking stick</name>
    <dbReference type="NCBI Taxonomy" id="61482"/>
    <lineage>
        <taxon>Eukaryota</taxon>
        <taxon>Metazoa</taxon>
        <taxon>Ecdysozoa</taxon>
        <taxon>Arthropoda</taxon>
        <taxon>Hexapoda</taxon>
        <taxon>Insecta</taxon>
        <taxon>Pterygota</taxon>
        <taxon>Neoptera</taxon>
        <taxon>Polyneoptera</taxon>
        <taxon>Phasmatodea</taxon>
        <taxon>Timematodea</taxon>
        <taxon>Timematoidea</taxon>
        <taxon>Timematidae</taxon>
        <taxon>Timema</taxon>
    </lineage>
</organism>
<dbReference type="EMBL" id="CAJPIN010014230">
    <property type="protein sequence ID" value="CAG2060988.1"/>
    <property type="molecule type" value="Genomic_DNA"/>
</dbReference>
<accession>A0ABN7NZ56</accession>
<name>A0ABN7NZ56_TIMPD</name>
<sequence length="64" mass="7611">MLQSCGLYTTYRIQVQENDYYSKFICLECFSKLNNFFEFSKTCVNSDITMRNIHNPETPLSQVR</sequence>
<evidence type="ECO:0000313" key="2">
    <source>
        <dbReference type="EMBL" id="CAG2060988.1"/>
    </source>
</evidence>
<reference evidence="2" key="1">
    <citation type="submission" date="2021-03" db="EMBL/GenBank/DDBJ databases">
        <authorList>
            <person name="Tran Van P."/>
        </authorList>
    </citation>
    <scope>NUCLEOTIDE SEQUENCE</scope>
</reference>
<dbReference type="InterPro" id="IPR012934">
    <property type="entry name" value="Znf_AD"/>
</dbReference>
<dbReference type="SUPFAM" id="SSF57716">
    <property type="entry name" value="Glucocorticoid receptor-like (DNA-binding domain)"/>
    <property type="match status" value="1"/>
</dbReference>
<dbReference type="Pfam" id="PF07776">
    <property type="entry name" value="zf-AD"/>
    <property type="match status" value="1"/>
</dbReference>
<evidence type="ECO:0000313" key="3">
    <source>
        <dbReference type="Proteomes" id="UP001153148"/>
    </source>
</evidence>
<keyword evidence="3" id="KW-1185">Reference proteome</keyword>
<dbReference type="Proteomes" id="UP001153148">
    <property type="component" value="Unassembled WGS sequence"/>
</dbReference>
<comment type="caution">
    <text evidence="2">The sequence shown here is derived from an EMBL/GenBank/DDBJ whole genome shotgun (WGS) entry which is preliminary data.</text>
</comment>
<evidence type="ECO:0000259" key="1">
    <source>
        <dbReference type="Pfam" id="PF07776"/>
    </source>
</evidence>
<feature type="domain" description="ZAD" evidence="1">
    <location>
        <begin position="8"/>
        <end position="47"/>
    </location>
</feature>
<gene>
    <name evidence="2" type="ORF">TPAB3V08_LOCUS7943</name>
</gene>